<evidence type="ECO:0000256" key="3">
    <source>
        <dbReference type="ARBA" id="ARBA00023004"/>
    </source>
</evidence>
<dbReference type="GO" id="GO:0046872">
    <property type="term" value="F:metal ion binding"/>
    <property type="evidence" value="ECO:0007669"/>
    <property type="project" value="UniProtKB-KW"/>
</dbReference>
<evidence type="ECO:0000313" key="10">
    <source>
        <dbReference type="Proteomes" id="UP001219901"/>
    </source>
</evidence>
<feature type="compositionally biased region" description="Low complexity" evidence="5">
    <location>
        <begin position="29"/>
        <end position="54"/>
    </location>
</feature>
<evidence type="ECO:0000256" key="1">
    <source>
        <dbReference type="ARBA" id="ARBA00022617"/>
    </source>
</evidence>
<keyword evidence="2 4" id="KW-0479">Metal-binding</keyword>
<keyword evidence="6" id="KW-0732">Signal</keyword>
<feature type="region of interest" description="Disordered" evidence="5">
    <location>
        <begin position="112"/>
        <end position="131"/>
    </location>
</feature>
<sequence>MKKHLAAGALLLLVAALAACGGGGDEDSSSSGSSSAAPTATTAPAPTAKPAGPSNAELVGIGEKAFATCAGCHGADGTGVTGLGKNLVGSDLIVNISDSDLATLIKVGRSSSDPANTTGIDMPPKGGNPALDDEKIDGLVAYIRSIQ</sequence>
<keyword evidence="10" id="KW-1185">Reference proteome</keyword>
<evidence type="ECO:0000259" key="7">
    <source>
        <dbReference type="PROSITE" id="PS51007"/>
    </source>
</evidence>
<reference evidence="10 11" key="1">
    <citation type="submission" date="2019-11" db="EMBL/GenBank/DDBJ databases">
        <authorList>
            <person name="Cho J.-C."/>
        </authorList>
    </citation>
    <scope>NUCLEOTIDE SEQUENCE [LARGE SCALE GENOMIC DNA]</scope>
    <source>
        <strain evidence="9 10">JH1073</strain>
        <strain evidence="8 11">JH702</strain>
    </source>
</reference>
<dbReference type="InterPro" id="IPR009056">
    <property type="entry name" value="Cyt_c-like_dom"/>
</dbReference>
<feature type="chain" id="PRO_5042563409" evidence="6">
    <location>
        <begin position="19"/>
        <end position="147"/>
    </location>
</feature>
<dbReference type="SUPFAM" id="SSF46626">
    <property type="entry name" value="Cytochrome c"/>
    <property type="match status" value="1"/>
</dbReference>
<feature type="signal peptide" evidence="6">
    <location>
        <begin position="1"/>
        <end position="18"/>
    </location>
</feature>
<reference evidence="10" key="3">
    <citation type="submission" date="2023-06" db="EMBL/GenBank/DDBJ databases">
        <title>Pangenomics reveal diversification of enzyme families and niche specialization in globally abundant SAR202 bacteria.</title>
        <authorList>
            <person name="Saw J.H.W."/>
        </authorList>
    </citation>
    <scope>NUCLEOTIDE SEQUENCE [LARGE SCALE GENOMIC DNA]</scope>
    <source>
        <strain evidence="10">JH1073</strain>
    </source>
</reference>
<evidence type="ECO:0000256" key="2">
    <source>
        <dbReference type="ARBA" id="ARBA00022723"/>
    </source>
</evidence>
<dbReference type="GO" id="GO:0009055">
    <property type="term" value="F:electron transfer activity"/>
    <property type="evidence" value="ECO:0007669"/>
    <property type="project" value="InterPro"/>
</dbReference>
<dbReference type="Proteomes" id="UP001219901">
    <property type="component" value="Chromosome"/>
</dbReference>
<name>A0AAJ5ZH37_9CHLR</name>
<reference evidence="9" key="2">
    <citation type="journal article" date="2023" name="Nat. Commun.">
        <title>Cultivation of marine bacteria of the SAR202 clade.</title>
        <authorList>
            <person name="Lim Y."/>
            <person name="Seo J.H."/>
            <person name="Giovannoni S.J."/>
            <person name="Kang I."/>
            <person name="Cho J.C."/>
        </authorList>
    </citation>
    <scope>NUCLEOTIDE SEQUENCE</scope>
    <source>
        <strain evidence="9">JH1073</strain>
    </source>
</reference>
<evidence type="ECO:0000256" key="4">
    <source>
        <dbReference type="PROSITE-ProRule" id="PRU00433"/>
    </source>
</evidence>
<dbReference type="RefSeq" id="WP_342822731.1">
    <property type="nucleotide sequence ID" value="NZ_CP046146.1"/>
</dbReference>
<evidence type="ECO:0000313" key="11">
    <source>
        <dbReference type="Proteomes" id="UP001321249"/>
    </source>
</evidence>
<proteinExistence type="predicted"/>
<dbReference type="Proteomes" id="UP001321249">
    <property type="component" value="Unassembled WGS sequence"/>
</dbReference>
<dbReference type="InterPro" id="IPR036909">
    <property type="entry name" value="Cyt_c-like_dom_sf"/>
</dbReference>
<organism evidence="9 10">
    <name type="scientific">Candidatus Lucifugimonas marina</name>
    <dbReference type="NCBI Taxonomy" id="3038979"/>
    <lineage>
        <taxon>Bacteria</taxon>
        <taxon>Bacillati</taxon>
        <taxon>Chloroflexota</taxon>
        <taxon>Dehalococcoidia</taxon>
        <taxon>SAR202 cluster</taxon>
        <taxon>Candidatus Lucifugimonadales</taxon>
        <taxon>Candidatus Lucifugimonadaceae</taxon>
        <taxon>Candidatus Lucifugimonas</taxon>
    </lineage>
</organism>
<dbReference type="PROSITE" id="PS51257">
    <property type="entry name" value="PROKAR_LIPOPROTEIN"/>
    <property type="match status" value="1"/>
</dbReference>
<dbReference type="GO" id="GO:0020037">
    <property type="term" value="F:heme binding"/>
    <property type="evidence" value="ECO:0007669"/>
    <property type="project" value="InterPro"/>
</dbReference>
<evidence type="ECO:0000313" key="8">
    <source>
        <dbReference type="EMBL" id="MDG0866033.1"/>
    </source>
</evidence>
<dbReference type="Pfam" id="PF00034">
    <property type="entry name" value="Cytochrom_C"/>
    <property type="match status" value="1"/>
</dbReference>
<dbReference type="EMBL" id="CP046147">
    <property type="protein sequence ID" value="WFG39240.1"/>
    <property type="molecule type" value="Genomic_DNA"/>
</dbReference>
<feature type="region of interest" description="Disordered" evidence="5">
    <location>
        <begin position="25"/>
        <end position="56"/>
    </location>
</feature>
<evidence type="ECO:0000256" key="6">
    <source>
        <dbReference type="SAM" id="SignalP"/>
    </source>
</evidence>
<gene>
    <name evidence="8" type="ORF">GKO46_02980</name>
    <name evidence="9" type="ORF">GKO48_06280</name>
</gene>
<protein>
    <submittedName>
        <fullName evidence="9">C-type cytochrome</fullName>
    </submittedName>
</protein>
<accession>A0AAJ5ZH37</accession>
<dbReference type="Gene3D" id="1.10.760.10">
    <property type="entry name" value="Cytochrome c-like domain"/>
    <property type="match status" value="1"/>
</dbReference>
<keyword evidence="1 4" id="KW-0349">Heme</keyword>
<dbReference type="EMBL" id="WMBE01000001">
    <property type="protein sequence ID" value="MDG0866033.1"/>
    <property type="molecule type" value="Genomic_DNA"/>
</dbReference>
<feature type="domain" description="Cytochrome c" evidence="7">
    <location>
        <begin position="57"/>
        <end position="147"/>
    </location>
</feature>
<dbReference type="PROSITE" id="PS51007">
    <property type="entry name" value="CYTC"/>
    <property type="match status" value="1"/>
</dbReference>
<keyword evidence="3 4" id="KW-0408">Iron</keyword>
<evidence type="ECO:0000256" key="5">
    <source>
        <dbReference type="SAM" id="MobiDB-lite"/>
    </source>
</evidence>
<evidence type="ECO:0000313" key="9">
    <source>
        <dbReference type="EMBL" id="WFG39240.1"/>
    </source>
</evidence>
<dbReference type="AlphaFoldDB" id="A0AAJ5ZH37"/>